<proteinExistence type="predicted"/>
<dbReference type="EMBL" id="SNRW01014925">
    <property type="protein sequence ID" value="KAA6370947.1"/>
    <property type="molecule type" value="Genomic_DNA"/>
</dbReference>
<sequence length="72" mass="8235">MADFLSEYMEKGASDNAHKSFRLVFVELLSFKGYQEEESDNDQERALIVEVKEESAGESESEIEAEEELDIL</sequence>
<evidence type="ECO:0000313" key="2">
    <source>
        <dbReference type="EMBL" id="KAA6370947.1"/>
    </source>
</evidence>
<feature type="region of interest" description="Disordered" evidence="1">
    <location>
        <begin position="52"/>
        <end position="72"/>
    </location>
</feature>
<comment type="caution">
    <text evidence="2">The sequence shown here is derived from an EMBL/GenBank/DDBJ whole genome shotgun (WGS) entry which is preliminary data.</text>
</comment>
<gene>
    <name evidence="2" type="ORF">EZS28_033527</name>
</gene>
<evidence type="ECO:0000313" key="3">
    <source>
        <dbReference type="Proteomes" id="UP000324800"/>
    </source>
</evidence>
<evidence type="ECO:0000256" key="1">
    <source>
        <dbReference type="SAM" id="MobiDB-lite"/>
    </source>
</evidence>
<reference evidence="2 3" key="1">
    <citation type="submission" date="2019-03" db="EMBL/GenBank/DDBJ databases">
        <title>Single cell metagenomics reveals metabolic interactions within the superorganism composed of flagellate Streblomastix strix and complex community of Bacteroidetes bacteria on its surface.</title>
        <authorList>
            <person name="Treitli S.C."/>
            <person name="Kolisko M."/>
            <person name="Husnik F."/>
            <person name="Keeling P."/>
            <person name="Hampl V."/>
        </authorList>
    </citation>
    <scope>NUCLEOTIDE SEQUENCE [LARGE SCALE GENOMIC DNA]</scope>
    <source>
        <strain evidence="2">ST1C</strain>
    </source>
</reference>
<name>A0A5J4UKL5_9EUKA</name>
<dbReference type="AlphaFoldDB" id="A0A5J4UKL5"/>
<feature type="compositionally biased region" description="Acidic residues" evidence="1">
    <location>
        <begin position="56"/>
        <end position="72"/>
    </location>
</feature>
<protein>
    <submittedName>
        <fullName evidence="2">Uncharacterized protein</fullName>
    </submittedName>
</protein>
<accession>A0A5J4UKL5</accession>
<dbReference type="Proteomes" id="UP000324800">
    <property type="component" value="Unassembled WGS sequence"/>
</dbReference>
<organism evidence="2 3">
    <name type="scientific">Streblomastix strix</name>
    <dbReference type="NCBI Taxonomy" id="222440"/>
    <lineage>
        <taxon>Eukaryota</taxon>
        <taxon>Metamonada</taxon>
        <taxon>Preaxostyla</taxon>
        <taxon>Oxymonadida</taxon>
        <taxon>Streblomastigidae</taxon>
        <taxon>Streblomastix</taxon>
    </lineage>
</organism>